<keyword evidence="1" id="KW-1133">Transmembrane helix</keyword>
<organism evidence="2 3">
    <name type="scientific">Salinibacillus xinjiangensis</name>
    <dbReference type="NCBI Taxonomy" id="1229268"/>
    <lineage>
        <taxon>Bacteria</taxon>
        <taxon>Bacillati</taxon>
        <taxon>Bacillota</taxon>
        <taxon>Bacilli</taxon>
        <taxon>Bacillales</taxon>
        <taxon>Bacillaceae</taxon>
        <taxon>Salinibacillus</taxon>
    </lineage>
</organism>
<evidence type="ECO:0000313" key="2">
    <source>
        <dbReference type="EMBL" id="MRG86814.1"/>
    </source>
</evidence>
<sequence>MLSLIKNENMKIFRRIRTWIMMAIMLGAVILVAAITNGVANHEEDWETKVENEIRNYEDIIQEEQKIAEAEPRNSIDSTRVINDLEGEIDRLQRYLDEGVNPYENNVWTFVNESTFLISLISLFVVIVAADMVASEFSWGTIKMLMIRPFTRGQILLSKFMAIIIYQTVLLALLFILSWIIGGFVFGFAGFDYKTIEFTTNGDAESTIESLAALKIYGLRFLSLMVVASLAFMISAAFRSNTIAIGVGVFVLLSGNIFTMLLSQYDWGKFILFPNLNLAQYVDGTQMLMEGLSLSFSLIVDAVYFVIFMVLAWWIFKKRDIAA</sequence>
<accession>A0A6G1X770</accession>
<proteinExistence type="predicted"/>
<keyword evidence="1" id="KW-0812">Transmembrane</keyword>
<name>A0A6G1X770_9BACI</name>
<feature type="transmembrane region" description="Helical" evidence="1">
    <location>
        <begin position="116"/>
        <end position="139"/>
    </location>
</feature>
<dbReference type="RefSeq" id="WP_153728721.1">
    <property type="nucleotide sequence ID" value="NZ_WJNH01000006.1"/>
</dbReference>
<dbReference type="Proteomes" id="UP000480185">
    <property type="component" value="Unassembled WGS sequence"/>
</dbReference>
<dbReference type="OrthoDB" id="8613028at2"/>
<feature type="transmembrane region" description="Helical" evidence="1">
    <location>
        <begin position="20"/>
        <end position="40"/>
    </location>
</feature>
<feature type="transmembrane region" description="Helical" evidence="1">
    <location>
        <begin position="245"/>
        <end position="265"/>
    </location>
</feature>
<dbReference type="EMBL" id="WJNH01000006">
    <property type="protein sequence ID" value="MRG86814.1"/>
    <property type="molecule type" value="Genomic_DNA"/>
</dbReference>
<dbReference type="PANTHER" id="PTHR37305">
    <property type="entry name" value="INTEGRAL MEMBRANE PROTEIN-RELATED"/>
    <property type="match status" value="1"/>
</dbReference>
<protein>
    <submittedName>
        <fullName evidence="2">ABC transporter permease subunit</fullName>
    </submittedName>
</protein>
<feature type="transmembrane region" description="Helical" evidence="1">
    <location>
        <begin position="160"/>
        <end position="189"/>
    </location>
</feature>
<evidence type="ECO:0000256" key="1">
    <source>
        <dbReference type="SAM" id="Phobius"/>
    </source>
</evidence>
<comment type="caution">
    <text evidence="2">The sequence shown here is derived from an EMBL/GenBank/DDBJ whole genome shotgun (WGS) entry which is preliminary data.</text>
</comment>
<feature type="transmembrane region" description="Helical" evidence="1">
    <location>
        <begin position="217"/>
        <end position="238"/>
    </location>
</feature>
<evidence type="ECO:0000313" key="3">
    <source>
        <dbReference type="Proteomes" id="UP000480185"/>
    </source>
</evidence>
<keyword evidence="3" id="KW-1185">Reference proteome</keyword>
<feature type="transmembrane region" description="Helical" evidence="1">
    <location>
        <begin position="294"/>
        <end position="316"/>
    </location>
</feature>
<keyword evidence="1" id="KW-0472">Membrane</keyword>
<dbReference type="GO" id="GO:0140359">
    <property type="term" value="F:ABC-type transporter activity"/>
    <property type="evidence" value="ECO:0007669"/>
    <property type="project" value="InterPro"/>
</dbReference>
<dbReference type="PANTHER" id="PTHR37305:SF1">
    <property type="entry name" value="MEMBRANE PROTEIN"/>
    <property type="match status" value="1"/>
</dbReference>
<dbReference type="GO" id="GO:0005886">
    <property type="term" value="C:plasma membrane"/>
    <property type="evidence" value="ECO:0007669"/>
    <property type="project" value="UniProtKB-SubCell"/>
</dbReference>
<reference evidence="2 3" key="1">
    <citation type="submission" date="2019-11" db="EMBL/GenBank/DDBJ databases">
        <authorList>
            <person name="Li J."/>
        </authorList>
    </citation>
    <scope>NUCLEOTIDE SEQUENCE [LARGE SCALE GENOMIC DNA]</scope>
    <source>
        <strain evidence="2 3">J4</strain>
    </source>
</reference>
<gene>
    <name evidence="2" type="ORF">GH754_10885</name>
</gene>
<dbReference type="AlphaFoldDB" id="A0A6G1X770"/>
<dbReference type="Pfam" id="PF12679">
    <property type="entry name" value="ABC2_membrane_2"/>
    <property type="match status" value="1"/>
</dbReference>